<comment type="similarity">
    <text evidence="3">Belongs to the FKBP-type PPIase family. FKBP3/4 subfamily.</text>
</comment>
<comment type="catalytic activity">
    <reaction evidence="1 7">
        <text>[protein]-peptidylproline (omega=180) = [protein]-peptidylproline (omega=0)</text>
        <dbReference type="Rhea" id="RHEA:16237"/>
        <dbReference type="Rhea" id="RHEA-COMP:10747"/>
        <dbReference type="Rhea" id="RHEA-COMP:10748"/>
        <dbReference type="ChEBI" id="CHEBI:83833"/>
        <dbReference type="ChEBI" id="CHEBI:83834"/>
        <dbReference type="EC" id="5.2.1.8"/>
    </reaction>
</comment>
<evidence type="ECO:0000313" key="10">
    <source>
        <dbReference type="EMBL" id="UJO22026.1"/>
    </source>
</evidence>
<reference evidence="10" key="1">
    <citation type="submission" date="2021-12" db="EMBL/GenBank/DDBJ databases">
        <authorList>
            <person name="Zaccaron A."/>
            <person name="Stergiopoulos I."/>
        </authorList>
    </citation>
    <scope>NUCLEOTIDE SEQUENCE</scope>
    <source>
        <strain evidence="10">Race5_Kim</strain>
    </source>
</reference>
<dbReference type="PROSITE" id="PS50059">
    <property type="entry name" value="FKBP_PPIASE"/>
    <property type="match status" value="1"/>
</dbReference>
<feature type="region of interest" description="Disordered" evidence="8">
    <location>
        <begin position="217"/>
        <end position="379"/>
    </location>
</feature>
<evidence type="ECO:0000259" key="9">
    <source>
        <dbReference type="PROSITE" id="PS50059"/>
    </source>
</evidence>
<dbReference type="EMBL" id="CP090171">
    <property type="protein sequence ID" value="UJO22026.1"/>
    <property type="molecule type" value="Genomic_DNA"/>
</dbReference>
<keyword evidence="5 7" id="KW-0697">Rotamase</keyword>
<organism evidence="10 11">
    <name type="scientific">Passalora fulva</name>
    <name type="common">Tomato leaf mold</name>
    <name type="synonym">Cladosporium fulvum</name>
    <dbReference type="NCBI Taxonomy" id="5499"/>
    <lineage>
        <taxon>Eukaryota</taxon>
        <taxon>Fungi</taxon>
        <taxon>Dikarya</taxon>
        <taxon>Ascomycota</taxon>
        <taxon>Pezizomycotina</taxon>
        <taxon>Dothideomycetes</taxon>
        <taxon>Dothideomycetidae</taxon>
        <taxon>Mycosphaerellales</taxon>
        <taxon>Mycosphaerellaceae</taxon>
        <taxon>Fulvia</taxon>
    </lineage>
</organism>
<dbReference type="PANTHER" id="PTHR43811:SF19">
    <property type="entry name" value="39 KDA FK506-BINDING NUCLEAR PROTEIN"/>
    <property type="match status" value="1"/>
</dbReference>
<dbReference type="AlphaFoldDB" id="A0A9Q8PGE6"/>
<protein>
    <recommendedName>
        <fullName evidence="7">peptidylprolyl isomerase</fullName>
        <ecNumber evidence="7">5.2.1.8</ecNumber>
    </recommendedName>
</protein>
<dbReference type="Pfam" id="PF00254">
    <property type="entry name" value="FKBP_C"/>
    <property type="match status" value="1"/>
</dbReference>
<dbReference type="RefSeq" id="XP_047766392.1">
    <property type="nucleotide sequence ID" value="XM_047908458.1"/>
</dbReference>
<evidence type="ECO:0000256" key="4">
    <source>
        <dbReference type="ARBA" id="ARBA00011865"/>
    </source>
</evidence>
<evidence type="ECO:0000313" key="11">
    <source>
        <dbReference type="Proteomes" id="UP000756132"/>
    </source>
</evidence>
<evidence type="ECO:0000256" key="6">
    <source>
        <dbReference type="ARBA" id="ARBA00023235"/>
    </source>
</evidence>
<evidence type="ECO:0000256" key="5">
    <source>
        <dbReference type="ARBA" id="ARBA00023110"/>
    </source>
</evidence>
<dbReference type="GO" id="GO:0000785">
    <property type="term" value="C:chromatin"/>
    <property type="evidence" value="ECO:0007669"/>
    <property type="project" value="TreeGrafter"/>
</dbReference>
<dbReference type="Gene3D" id="2.60.120.340">
    <property type="entry name" value="Nucleoplasmin core domain"/>
    <property type="match status" value="1"/>
</dbReference>
<sequence length="495" mass="53441">MSGLMPMAVYGLEVPAGDVAITAKPEIPSAFRITMAAIDPSAEPEGEEGDVPRATLKIIRQSLIDYDDEDDYDAEDFDVEEMERMLAEEEDDDDEDSEEEANGGPSDPAKSKAARKAAAQKQIAALLAAQEEEMDVDEQPNGVNGKKSAKALGKMPASDDSEDDDEHSEDDEGEEYEEFVLCTLDPTKNYQQPLDITVGENERVLFKVSGTHSIFLTGNYVEPAHQPGPDGYDSEEDYDEEDYDLEPDSDELDDEEDELDDIEDPRITELEDEEEAPALVPSNKADKKAEKKGKNKRPAEDELANGASLDDLVTAAKKEANGEEKLTKKQKKQKKNDGTAAAVEEPSSAKSDKKVQFAKNLEQGPTPTKDAKKDDKSKAGLGVKKVGGVTIDDKKVGTGPAAKNGDRVGLRYIGKLVSNGKVFDSNKSGKPFTFKLGAGEVIKGWEIGIQGMTAGGERRITIPAKLAYGNKGAPPAIPGNADLVFDVKLLSIGGR</sequence>
<dbReference type="OMA" id="CPPHMAY"/>
<reference evidence="10" key="2">
    <citation type="journal article" date="2022" name="Microb. Genom.">
        <title>A chromosome-scale genome assembly of the tomato pathogen Cladosporium fulvum reveals a compartmentalized genome architecture and the presence of a dispensable chromosome.</title>
        <authorList>
            <person name="Zaccaron A.Z."/>
            <person name="Chen L.H."/>
            <person name="Samaras A."/>
            <person name="Stergiopoulos I."/>
        </authorList>
    </citation>
    <scope>NUCLEOTIDE SEQUENCE</scope>
    <source>
        <strain evidence="10">Race5_Kim</strain>
    </source>
</reference>
<feature type="domain" description="PPIase FKBP-type" evidence="9">
    <location>
        <begin position="405"/>
        <end position="493"/>
    </location>
</feature>
<comment type="subunit">
    <text evidence="4">Binds to histones H3 and H4.</text>
</comment>
<dbReference type="PIRSF" id="PIRSF001473">
    <property type="entry name" value="FK506-bp_FPR3"/>
    <property type="match status" value="1"/>
</dbReference>
<feature type="compositionally biased region" description="Acidic residues" evidence="8">
    <location>
        <begin position="159"/>
        <end position="177"/>
    </location>
</feature>
<evidence type="ECO:0000256" key="3">
    <source>
        <dbReference type="ARBA" id="ARBA00007838"/>
    </source>
</evidence>
<dbReference type="InterPro" id="IPR001179">
    <property type="entry name" value="PPIase_FKBP_dom"/>
</dbReference>
<dbReference type="InterPro" id="IPR046357">
    <property type="entry name" value="PPIase_dom_sf"/>
</dbReference>
<feature type="compositionally biased region" description="Acidic residues" evidence="8">
    <location>
        <begin position="65"/>
        <end position="81"/>
    </location>
</feature>
<dbReference type="FunFam" id="3.10.50.40:FF:000006">
    <property type="entry name" value="Peptidyl-prolyl cis-trans isomerase"/>
    <property type="match status" value="1"/>
</dbReference>
<feature type="compositionally biased region" description="Basic and acidic residues" evidence="8">
    <location>
        <begin position="316"/>
        <end position="327"/>
    </location>
</feature>
<gene>
    <name evidence="10" type="ORF">CLAFUR5_09310</name>
</gene>
<feature type="compositionally biased region" description="Acidic residues" evidence="8">
    <location>
        <begin position="232"/>
        <end position="263"/>
    </location>
</feature>
<evidence type="ECO:0000256" key="2">
    <source>
        <dbReference type="ARBA" id="ARBA00002221"/>
    </source>
</evidence>
<dbReference type="KEGG" id="ffu:CLAFUR5_09310"/>
<feature type="compositionally biased region" description="Low complexity" evidence="8">
    <location>
        <begin position="116"/>
        <end position="129"/>
    </location>
</feature>
<dbReference type="Pfam" id="PF17800">
    <property type="entry name" value="NPL"/>
    <property type="match status" value="1"/>
</dbReference>
<feature type="compositionally biased region" description="Basic and acidic residues" evidence="8">
    <location>
        <begin position="369"/>
        <end position="378"/>
    </location>
</feature>
<proteinExistence type="inferred from homology"/>
<name>A0A9Q8PGE6_PASFU</name>
<dbReference type="InterPro" id="IPR023566">
    <property type="entry name" value="PPIase_Fpr3/Fpr4-like"/>
</dbReference>
<dbReference type="SUPFAM" id="SSF54534">
    <property type="entry name" value="FKBP-like"/>
    <property type="match status" value="1"/>
</dbReference>
<dbReference type="Proteomes" id="UP000756132">
    <property type="component" value="Chromosome 9"/>
</dbReference>
<dbReference type="GO" id="GO:0003755">
    <property type="term" value="F:peptidyl-prolyl cis-trans isomerase activity"/>
    <property type="evidence" value="ECO:0007669"/>
    <property type="project" value="UniProtKB-KW"/>
</dbReference>
<dbReference type="OrthoDB" id="77911at2759"/>
<evidence type="ECO:0000256" key="1">
    <source>
        <dbReference type="ARBA" id="ARBA00000971"/>
    </source>
</evidence>
<keyword evidence="11" id="KW-1185">Reference proteome</keyword>
<comment type="function">
    <text evidence="2">PPIase that acts as a histone chaperone. Histone proline isomerase that increases the rate of cis-trans isomerization at prolines on the histone H3 N-terminal tail. Proline isomerization influences H3 methylation thereby regulating gene expression.</text>
</comment>
<accession>A0A9Q8PGE6</accession>
<evidence type="ECO:0000256" key="8">
    <source>
        <dbReference type="SAM" id="MobiDB-lite"/>
    </source>
</evidence>
<keyword evidence="6 7" id="KW-0413">Isomerase</keyword>
<dbReference type="GO" id="GO:0005730">
    <property type="term" value="C:nucleolus"/>
    <property type="evidence" value="ECO:0007669"/>
    <property type="project" value="TreeGrafter"/>
</dbReference>
<feature type="compositionally biased region" description="Acidic residues" evidence="8">
    <location>
        <begin position="88"/>
        <end position="101"/>
    </location>
</feature>
<dbReference type="EC" id="5.2.1.8" evidence="7"/>
<dbReference type="Gene3D" id="3.10.50.40">
    <property type="match status" value="1"/>
</dbReference>
<evidence type="ECO:0000256" key="7">
    <source>
        <dbReference type="PROSITE-ProRule" id="PRU00277"/>
    </source>
</evidence>
<feature type="region of interest" description="Disordered" evidence="8">
    <location>
        <begin position="62"/>
        <end position="177"/>
    </location>
</feature>
<dbReference type="GeneID" id="71989188"/>
<dbReference type="InterPro" id="IPR041232">
    <property type="entry name" value="NPL"/>
</dbReference>
<dbReference type="PANTHER" id="PTHR43811">
    <property type="entry name" value="FKBP-TYPE PEPTIDYL-PROLYL CIS-TRANS ISOMERASE FKPA"/>
    <property type="match status" value="1"/>
</dbReference>